<dbReference type="GO" id="GO:0005923">
    <property type="term" value="C:bicellular tight junction"/>
    <property type="evidence" value="ECO:0007669"/>
    <property type="project" value="UniProtKB-SubCell"/>
</dbReference>
<dbReference type="Pfam" id="PF00595">
    <property type="entry name" value="PDZ"/>
    <property type="match status" value="2"/>
</dbReference>
<dbReference type="Pfam" id="PF09045">
    <property type="entry name" value="L27_2"/>
    <property type="match status" value="1"/>
</dbReference>
<evidence type="ECO:0000256" key="3">
    <source>
        <dbReference type="ARBA" id="ARBA00022427"/>
    </source>
</evidence>
<evidence type="ECO:0000256" key="8">
    <source>
        <dbReference type="ARBA" id="ARBA00023136"/>
    </source>
</evidence>
<keyword evidence="8" id="KW-0472">Membrane</keyword>
<evidence type="ECO:0000259" key="9">
    <source>
        <dbReference type="PROSITE" id="PS50106"/>
    </source>
</evidence>
<dbReference type="GO" id="GO:0120192">
    <property type="term" value="P:tight junction assembly"/>
    <property type="evidence" value="ECO:0007669"/>
    <property type="project" value="TreeGrafter"/>
</dbReference>
<dbReference type="GO" id="GO:0005737">
    <property type="term" value="C:cytoplasm"/>
    <property type="evidence" value="ECO:0007669"/>
    <property type="project" value="TreeGrafter"/>
</dbReference>
<dbReference type="InterPro" id="IPR015132">
    <property type="entry name" value="L27_2"/>
</dbReference>
<dbReference type="InterPro" id="IPR036892">
    <property type="entry name" value="L27_dom_sf"/>
</dbReference>
<evidence type="ECO:0000256" key="4">
    <source>
        <dbReference type="ARBA" id="ARBA00022475"/>
    </source>
</evidence>
<keyword evidence="6" id="KW-0677">Repeat</keyword>
<keyword evidence="12" id="KW-1185">Reference proteome</keyword>
<comment type="subcellular location">
    <subcellularLocation>
        <location evidence="1">Apical cell membrane</location>
    </subcellularLocation>
    <subcellularLocation>
        <location evidence="2">Cell junction</location>
        <location evidence="2">Tight junction</location>
    </subcellularLocation>
</comment>
<keyword evidence="4" id="KW-1003">Cell membrane</keyword>
<dbReference type="Gene3D" id="1.20.1440.360">
    <property type="match status" value="1"/>
</dbReference>
<dbReference type="SUPFAM" id="SSF101288">
    <property type="entry name" value="L27 domain"/>
    <property type="match status" value="1"/>
</dbReference>
<dbReference type="Gene3D" id="2.30.42.10">
    <property type="match status" value="2"/>
</dbReference>
<evidence type="ECO:0000256" key="2">
    <source>
        <dbReference type="ARBA" id="ARBA00004435"/>
    </source>
</evidence>
<dbReference type="PROSITE" id="PS50106">
    <property type="entry name" value="PDZ"/>
    <property type="match status" value="2"/>
</dbReference>
<comment type="caution">
    <text evidence="11">The sequence shown here is derived from an EMBL/GenBank/DDBJ whole genome shotgun (WGS) entry which is preliminary data.</text>
</comment>
<dbReference type="PANTHER" id="PTHR19964">
    <property type="entry name" value="MULTIPLE PDZ DOMAIN PROTEIN"/>
    <property type="match status" value="1"/>
</dbReference>
<dbReference type="AlphaFoldDB" id="A0AAD9CC75"/>
<evidence type="ECO:0000256" key="1">
    <source>
        <dbReference type="ARBA" id="ARBA00004221"/>
    </source>
</evidence>
<feature type="domain" description="L27" evidence="10">
    <location>
        <begin position="9"/>
        <end position="69"/>
    </location>
</feature>
<sequence length="341" mass="36609">MFENVPAASSAERQQVLGALERLQAKLLQREEWTHSETMGNLRETLQSPLFSHILTLQHSIKQLRSQLSSMPPEACSEFSFSKKGQLIMSAVDPVSSSSSLMSTALSPPIRQTPPSSEFNLQKWILVAAKVEVCQLTRPLSGGLGFSVVGLNPAGSSSQGVFVKQIQHGGIAHRDGRLQERDQILVINGSPLEPGISHQQALALLQQPGETVELVVARDRPLNAASSQPAAFHTDQWGHVEEIQLVNDGSGLGFGIVGGRTAGVVVRTLIPNSVAAKDGRLRTGDHILRIGGTPTSGLTSDQVVNVLQGCGSHVTLLISRDPQGQNKTPNLEGYEIHEVFP</sequence>
<dbReference type="CDD" id="cd06667">
    <property type="entry name" value="PDZ2_MUPP1-like"/>
    <property type="match status" value="1"/>
</dbReference>
<proteinExistence type="predicted"/>
<accession>A0AAD9CC75</accession>
<dbReference type="SUPFAM" id="SSF50156">
    <property type="entry name" value="PDZ domain-like"/>
    <property type="match status" value="2"/>
</dbReference>
<keyword evidence="5" id="KW-0597">Phosphoprotein</keyword>
<evidence type="ECO:0000256" key="6">
    <source>
        <dbReference type="ARBA" id="ARBA00022737"/>
    </source>
</evidence>
<protein>
    <submittedName>
        <fullName evidence="11">InaD-like protein</fullName>
    </submittedName>
</protein>
<keyword evidence="7" id="KW-0965">Cell junction</keyword>
<dbReference type="PANTHER" id="PTHR19964:SF11">
    <property type="entry name" value="INAD-LIKE PROTEIN"/>
    <property type="match status" value="1"/>
</dbReference>
<reference evidence="11" key="1">
    <citation type="submission" date="2023-04" db="EMBL/GenBank/DDBJ databases">
        <title>Chromosome-level genome of Chaenocephalus aceratus.</title>
        <authorList>
            <person name="Park H."/>
        </authorList>
    </citation>
    <scope>NUCLEOTIDE SEQUENCE</scope>
    <source>
        <strain evidence="11">DE</strain>
        <tissue evidence="11">Muscle</tissue>
    </source>
</reference>
<feature type="domain" description="PDZ" evidence="9">
    <location>
        <begin position="242"/>
        <end position="322"/>
    </location>
</feature>
<dbReference type="InterPro" id="IPR001478">
    <property type="entry name" value="PDZ"/>
</dbReference>
<dbReference type="PROSITE" id="PS51022">
    <property type="entry name" value="L27"/>
    <property type="match status" value="1"/>
</dbReference>
<keyword evidence="3" id="KW-0796">Tight junction</keyword>
<evidence type="ECO:0000313" key="12">
    <source>
        <dbReference type="Proteomes" id="UP001228049"/>
    </source>
</evidence>
<evidence type="ECO:0000256" key="7">
    <source>
        <dbReference type="ARBA" id="ARBA00022949"/>
    </source>
</evidence>
<name>A0AAD9CC75_DISEL</name>
<evidence type="ECO:0000313" key="11">
    <source>
        <dbReference type="EMBL" id="KAK1897059.1"/>
    </source>
</evidence>
<dbReference type="EMBL" id="JASDAP010000009">
    <property type="protein sequence ID" value="KAK1897059.1"/>
    <property type="molecule type" value="Genomic_DNA"/>
</dbReference>
<dbReference type="SMART" id="SM00228">
    <property type="entry name" value="PDZ"/>
    <property type="match status" value="2"/>
</dbReference>
<dbReference type="InterPro" id="IPR004172">
    <property type="entry name" value="L27_dom"/>
</dbReference>
<dbReference type="Proteomes" id="UP001228049">
    <property type="component" value="Unassembled WGS sequence"/>
</dbReference>
<evidence type="ECO:0000256" key="5">
    <source>
        <dbReference type="ARBA" id="ARBA00022553"/>
    </source>
</evidence>
<dbReference type="InterPro" id="IPR036034">
    <property type="entry name" value="PDZ_sf"/>
</dbReference>
<gene>
    <name evidence="11" type="ORF">KUDE01_016598</name>
</gene>
<evidence type="ECO:0000259" key="10">
    <source>
        <dbReference type="PROSITE" id="PS51022"/>
    </source>
</evidence>
<dbReference type="GO" id="GO:0016324">
    <property type="term" value="C:apical plasma membrane"/>
    <property type="evidence" value="ECO:0007669"/>
    <property type="project" value="UniProtKB-SubCell"/>
</dbReference>
<feature type="domain" description="PDZ" evidence="9">
    <location>
        <begin position="133"/>
        <end position="220"/>
    </location>
</feature>
<dbReference type="InterPro" id="IPR051342">
    <property type="entry name" value="PDZ_scaffold"/>
</dbReference>
<organism evidence="11 12">
    <name type="scientific">Dissostichus eleginoides</name>
    <name type="common">Patagonian toothfish</name>
    <name type="synonym">Dissostichus amissus</name>
    <dbReference type="NCBI Taxonomy" id="100907"/>
    <lineage>
        <taxon>Eukaryota</taxon>
        <taxon>Metazoa</taxon>
        <taxon>Chordata</taxon>
        <taxon>Craniata</taxon>
        <taxon>Vertebrata</taxon>
        <taxon>Euteleostomi</taxon>
        <taxon>Actinopterygii</taxon>
        <taxon>Neopterygii</taxon>
        <taxon>Teleostei</taxon>
        <taxon>Neoteleostei</taxon>
        <taxon>Acanthomorphata</taxon>
        <taxon>Eupercaria</taxon>
        <taxon>Perciformes</taxon>
        <taxon>Notothenioidei</taxon>
        <taxon>Nototheniidae</taxon>
        <taxon>Dissostichus</taxon>
    </lineage>
</organism>